<keyword evidence="1" id="KW-0732">Signal</keyword>
<feature type="chain" id="PRO_5022240789" evidence="1">
    <location>
        <begin position="24"/>
        <end position="102"/>
    </location>
</feature>
<accession>A0A517PLA9</accession>
<sequence precursor="true">MRCDFLCIVLLAVISLTLPPAFERHPMTTAVNPESGEVFQACYDSTGKLHGTCIRRDRDGNLVEEMECVHGHCVSCRQYAASGELLYEIREDKNFTLVQTYP</sequence>
<gene>
    <name evidence="2" type="ORF">HG66A1_19500</name>
</gene>
<evidence type="ECO:0000313" key="2">
    <source>
        <dbReference type="EMBL" id="QDT20165.1"/>
    </source>
</evidence>
<reference evidence="2 3" key="1">
    <citation type="submission" date="2019-02" db="EMBL/GenBank/DDBJ databases">
        <title>Deep-cultivation of Planctomycetes and their phenomic and genomic characterization uncovers novel biology.</title>
        <authorList>
            <person name="Wiegand S."/>
            <person name="Jogler M."/>
            <person name="Boedeker C."/>
            <person name="Pinto D."/>
            <person name="Vollmers J."/>
            <person name="Rivas-Marin E."/>
            <person name="Kohn T."/>
            <person name="Peeters S.H."/>
            <person name="Heuer A."/>
            <person name="Rast P."/>
            <person name="Oberbeckmann S."/>
            <person name="Bunk B."/>
            <person name="Jeske O."/>
            <person name="Meyerdierks A."/>
            <person name="Storesund J.E."/>
            <person name="Kallscheuer N."/>
            <person name="Luecker S."/>
            <person name="Lage O.M."/>
            <person name="Pohl T."/>
            <person name="Merkel B.J."/>
            <person name="Hornburger P."/>
            <person name="Mueller R.-W."/>
            <person name="Bruemmer F."/>
            <person name="Labrenz M."/>
            <person name="Spormann A.M."/>
            <person name="Op den Camp H."/>
            <person name="Overmann J."/>
            <person name="Amann R."/>
            <person name="Jetten M.S.M."/>
            <person name="Mascher T."/>
            <person name="Medema M.H."/>
            <person name="Devos D.P."/>
            <person name="Kaster A.-K."/>
            <person name="Ovreas L."/>
            <person name="Rohde M."/>
            <person name="Galperin M.Y."/>
            <person name="Jogler C."/>
        </authorList>
    </citation>
    <scope>NUCLEOTIDE SEQUENCE [LARGE SCALE GENOMIC DNA]</scope>
    <source>
        <strain evidence="2 3">HG66A1</strain>
    </source>
</reference>
<feature type="signal peptide" evidence="1">
    <location>
        <begin position="1"/>
        <end position="23"/>
    </location>
</feature>
<dbReference type="OrthoDB" id="290215at2"/>
<name>A0A517PLA9_9PLAN</name>
<organism evidence="2 3">
    <name type="scientific">Gimesia chilikensis</name>
    <dbReference type="NCBI Taxonomy" id="2605989"/>
    <lineage>
        <taxon>Bacteria</taxon>
        <taxon>Pseudomonadati</taxon>
        <taxon>Planctomycetota</taxon>
        <taxon>Planctomycetia</taxon>
        <taxon>Planctomycetales</taxon>
        <taxon>Planctomycetaceae</taxon>
        <taxon>Gimesia</taxon>
    </lineage>
</organism>
<dbReference type="EMBL" id="CP036266">
    <property type="protein sequence ID" value="QDT20165.1"/>
    <property type="molecule type" value="Genomic_DNA"/>
</dbReference>
<proteinExistence type="predicted"/>
<dbReference type="RefSeq" id="WP_145182617.1">
    <property type="nucleotide sequence ID" value="NZ_CP036266.1"/>
</dbReference>
<keyword evidence="3" id="KW-1185">Reference proteome</keyword>
<dbReference type="Proteomes" id="UP000320421">
    <property type="component" value="Chromosome"/>
</dbReference>
<dbReference type="AlphaFoldDB" id="A0A517PLA9"/>
<protein>
    <submittedName>
        <fullName evidence="2">Uncharacterized protein</fullName>
    </submittedName>
</protein>
<evidence type="ECO:0000313" key="3">
    <source>
        <dbReference type="Proteomes" id="UP000320421"/>
    </source>
</evidence>
<evidence type="ECO:0000256" key="1">
    <source>
        <dbReference type="SAM" id="SignalP"/>
    </source>
</evidence>